<gene>
    <name evidence="1" type="ORF">Q8W34_14615</name>
</gene>
<organism evidence="1 2">
    <name type="scientific">Pseudoalteromonas marina</name>
    <dbReference type="NCBI Taxonomy" id="267375"/>
    <lineage>
        <taxon>Bacteria</taxon>
        <taxon>Pseudomonadati</taxon>
        <taxon>Pseudomonadota</taxon>
        <taxon>Gammaproteobacteria</taxon>
        <taxon>Alteromonadales</taxon>
        <taxon>Pseudoalteromonadaceae</taxon>
        <taxon>Pseudoalteromonas</taxon>
    </lineage>
</organism>
<comment type="caution">
    <text evidence="1">The sequence shown here is derived from an EMBL/GenBank/DDBJ whole genome shotgun (WGS) entry which is preliminary data.</text>
</comment>
<keyword evidence="2" id="KW-1185">Reference proteome</keyword>
<accession>A0ABT9FGG6</accession>
<evidence type="ECO:0000313" key="2">
    <source>
        <dbReference type="Proteomes" id="UP001177212"/>
    </source>
</evidence>
<dbReference type="RefSeq" id="WP_305472653.1">
    <property type="nucleotide sequence ID" value="NZ_JAUYVT010000014.1"/>
</dbReference>
<proteinExistence type="predicted"/>
<protein>
    <submittedName>
        <fullName evidence="1">Uncharacterized protein</fullName>
    </submittedName>
</protein>
<evidence type="ECO:0000313" key="1">
    <source>
        <dbReference type="EMBL" id="MDP2565877.1"/>
    </source>
</evidence>
<name>A0ABT9FGG6_9GAMM</name>
<dbReference type="EMBL" id="JAUYVT010000014">
    <property type="protein sequence ID" value="MDP2565877.1"/>
    <property type="molecule type" value="Genomic_DNA"/>
</dbReference>
<sequence>MNILIICAVFIVFLVLIHGFLYYKKKCSTLLNAVFAADQLKKDLVLRDKNRSKEFDFVVAQTKGLVSNISEQLYSGGLTVQSFKQQHHAEIGFVSDVLRQTPAQFIAHKIGHADVIEGEGANKNLQELIAISPEITELHYIELILVVRSMLISKIDLDTAVKRINSGE</sequence>
<dbReference type="Proteomes" id="UP001177212">
    <property type="component" value="Unassembled WGS sequence"/>
</dbReference>
<reference evidence="1" key="1">
    <citation type="submission" date="2023-07" db="EMBL/GenBank/DDBJ databases">
        <title>Genome content predicts the carbon catabolic preferences of heterotrophic bacteria.</title>
        <authorList>
            <person name="Gralka M."/>
        </authorList>
    </citation>
    <scope>NUCLEOTIDE SEQUENCE</scope>
    <source>
        <strain evidence="1">4G09</strain>
    </source>
</reference>